<accession>A0A9D9IMQ5</accession>
<evidence type="ECO:0000313" key="5">
    <source>
        <dbReference type="EMBL" id="MBO8475092.1"/>
    </source>
</evidence>
<dbReference type="EMBL" id="JADIMD010000110">
    <property type="protein sequence ID" value="MBO8475092.1"/>
    <property type="molecule type" value="Genomic_DNA"/>
</dbReference>
<dbReference type="InterPro" id="IPR023214">
    <property type="entry name" value="HAD_sf"/>
</dbReference>
<evidence type="ECO:0000313" key="6">
    <source>
        <dbReference type="Proteomes" id="UP000823757"/>
    </source>
</evidence>
<comment type="similarity">
    <text evidence="3">Belongs to the HAD-like hydrolase superfamily. CbbY/CbbZ/Gph/YieH family.</text>
</comment>
<comment type="pathway">
    <text evidence="2">Organic acid metabolism; glycolate biosynthesis; glycolate from 2-phosphoglycolate: step 1/1.</text>
</comment>
<dbReference type="AlphaFoldDB" id="A0A9D9IMQ5"/>
<dbReference type="NCBIfam" id="TIGR01549">
    <property type="entry name" value="HAD-SF-IA-v1"/>
    <property type="match status" value="1"/>
</dbReference>
<dbReference type="EC" id="3.1.3.18" evidence="4"/>
<dbReference type="SFLD" id="SFLDG01129">
    <property type="entry name" value="C1.5:_HAD__Beta-PGM__Phosphata"/>
    <property type="match status" value="1"/>
</dbReference>
<dbReference type="InterPro" id="IPR036412">
    <property type="entry name" value="HAD-like_sf"/>
</dbReference>
<reference evidence="5" key="1">
    <citation type="submission" date="2020-10" db="EMBL/GenBank/DDBJ databases">
        <authorList>
            <person name="Gilroy R."/>
        </authorList>
    </citation>
    <scope>NUCLEOTIDE SEQUENCE</scope>
    <source>
        <strain evidence="5">B1-13419</strain>
    </source>
</reference>
<dbReference type="Gene3D" id="3.40.50.1000">
    <property type="entry name" value="HAD superfamily/HAD-like"/>
    <property type="match status" value="1"/>
</dbReference>
<dbReference type="GO" id="GO:0006281">
    <property type="term" value="P:DNA repair"/>
    <property type="evidence" value="ECO:0007669"/>
    <property type="project" value="TreeGrafter"/>
</dbReference>
<keyword evidence="5" id="KW-0378">Hydrolase</keyword>
<dbReference type="Proteomes" id="UP000823757">
    <property type="component" value="Unassembled WGS sequence"/>
</dbReference>
<dbReference type="PROSITE" id="PS01228">
    <property type="entry name" value="COF_1"/>
    <property type="match status" value="1"/>
</dbReference>
<name>A0A9D9IMQ5_9BACT</name>
<gene>
    <name evidence="5" type="ORF">IAB91_07380</name>
</gene>
<sequence length="221" mass="25000">MTKLVIFDLDGTLLNTIDDLAAACNHALRECGCPERRPEEYNMMVGRGIYNLFRAALPEGQKTDEMVELMAGHFIPYYDRHKCDLTRPYPGILDLLGRLSREKIKMAVASNKYQEGAESIVSAYFGQFGFVQVLGQREGKPIKPSPEIVEEIMSKVEGVTKDDVIYIGDSDVDMQTGNNARVRTVGVTWGFRSREELASCNPWRLADTPEELYRIIVQEEK</sequence>
<dbReference type="Pfam" id="PF13419">
    <property type="entry name" value="HAD_2"/>
    <property type="match status" value="1"/>
</dbReference>
<dbReference type="SFLD" id="SFLDS00003">
    <property type="entry name" value="Haloacid_Dehalogenase"/>
    <property type="match status" value="1"/>
</dbReference>
<comment type="caution">
    <text evidence="5">The sequence shown here is derived from an EMBL/GenBank/DDBJ whole genome shotgun (WGS) entry which is preliminary data.</text>
</comment>
<evidence type="ECO:0000256" key="2">
    <source>
        <dbReference type="ARBA" id="ARBA00004818"/>
    </source>
</evidence>
<dbReference type="InterPro" id="IPR041492">
    <property type="entry name" value="HAD_2"/>
</dbReference>
<organism evidence="5 6">
    <name type="scientific">Candidatus Cryptobacteroides faecigallinarum</name>
    <dbReference type="NCBI Taxonomy" id="2840763"/>
    <lineage>
        <taxon>Bacteria</taxon>
        <taxon>Pseudomonadati</taxon>
        <taxon>Bacteroidota</taxon>
        <taxon>Bacteroidia</taxon>
        <taxon>Bacteroidales</taxon>
        <taxon>Candidatus Cryptobacteroides</taxon>
    </lineage>
</organism>
<dbReference type="InterPro" id="IPR006439">
    <property type="entry name" value="HAD-SF_hydro_IA"/>
</dbReference>
<evidence type="ECO:0000256" key="3">
    <source>
        <dbReference type="ARBA" id="ARBA00006171"/>
    </source>
</evidence>
<dbReference type="Gene3D" id="1.10.150.240">
    <property type="entry name" value="Putative phosphatase, domain 2"/>
    <property type="match status" value="1"/>
</dbReference>
<dbReference type="InterPro" id="IPR023198">
    <property type="entry name" value="PGP-like_dom2"/>
</dbReference>
<protein>
    <recommendedName>
        <fullName evidence="4">phosphoglycolate phosphatase</fullName>
        <ecNumber evidence="4">3.1.3.18</ecNumber>
    </recommendedName>
</protein>
<reference evidence="5" key="2">
    <citation type="journal article" date="2021" name="PeerJ">
        <title>Extensive microbial diversity within the chicken gut microbiome revealed by metagenomics and culture.</title>
        <authorList>
            <person name="Gilroy R."/>
            <person name="Ravi A."/>
            <person name="Getino M."/>
            <person name="Pursley I."/>
            <person name="Horton D.L."/>
            <person name="Alikhan N.F."/>
            <person name="Baker D."/>
            <person name="Gharbi K."/>
            <person name="Hall N."/>
            <person name="Watson M."/>
            <person name="Adriaenssens E.M."/>
            <person name="Foster-Nyarko E."/>
            <person name="Jarju S."/>
            <person name="Secka A."/>
            <person name="Antonio M."/>
            <person name="Oren A."/>
            <person name="Chaudhuri R.R."/>
            <person name="La Ragione R."/>
            <person name="Hildebrand F."/>
            <person name="Pallen M.J."/>
        </authorList>
    </citation>
    <scope>NUCLEOTIDE SEQUENCE</scope>
    <source>
        <strain evidence="5">B1-13419</strain>
    </source>
</reference>
<comment type="catalytic activity">
    <reaction evidence="1">
        <text>2-phosphoglycolate + H2O = glycolate + phosphate</text>
        <dbReference type="Rhea" id="RHEA:14369"/>
        <dbReference type="ChEBI" id="CHEBI:15377"/>
        <dbReference type="ChEBI" id="CHEBI:29805"/>
        <dbReference type="ChEBI" id="CHEBI:43474"/>
        <dbReference type="ChEBI" id="CHEBI:58033"/>
        <dbReference type="EC" id="3.1.3.18"/>
    </reaction>
</comment>
<evidence type="ECO:0000256" key="1">
    <source>
        <dbReference type="ARBA" id="ARBA00000830"/>
    </source>
</evidence>
<dbReference type="GO" id="GO:0008967">
    <property type="term" value="F:phosphoglycolate phosphatase activity"/>
    <property type="evidence" value="ECO:0007669"/>
    <property type="project" value="UniProtKB-EC"/>
</dbReference>
<dbReference type="SUPFAM" id="SSF56784">
    <property type="entry name" value="HAD-like"/>
    <property type="match status" value="1"/>
</dbReference>
<dbReference type="PANTHER" id="PTHR43434">
    <property type="entry name" value="PHOSPHOGLYCOLATE PHOSPHATASE"/>
    <property type="match status" value="1"/>
</dbReference>
<dbReference type="InterPro" id="IPR050155">
    <property type="entry name" value="HAD-like_hydrolase_sf"/>
</dbReference>
<dbReference type="GO" id="GO:0005829">
    <property type="term" value="C:cytosol"/>
    <property type="evidence" value="ECO:0007669"/>
    <property type="project" value="TreeGrafter"/>
</dbReference>
<dbReference type="PANTHER" id="PTHR43434:SF1">
    <property type="entry name" value="PHOSPHOGLYCOLATE PHOSPHATASE"/>
    <property type="match status" value="1"/>
</dbReference>
<evidence type="ECO:0000256" key="4">
    <source>
        <dbReference type="ARBA" id="ARBA00013078"/>
    </source>
</evidence>
<proteinExistence type="inferred from homology"/>